<feature type="region of interest" description="Disordered" evidence="5">
    <location>
        <begin position="882"/>
        <end position="906"/>
    </location>
</feature>
<dbReference type="GO" id="GO:0006890">
    <property type="term" value="P:retrograde vesicle-mediated transport, Golgi to endoplasmic reticulum"/>
    <property type="evidence" value="ECO:0007669"/>
    <property type="project" value="InterPro"/>
</dbReference>
<evidence type="ECO:0000313" key="8">
    <source>
        <dbReference type="Proteomes" id="UP000785200"/>
    </source>
</evidence>
<protein>
    <recommendedName>
        <fullName evidence="6">Sec39 domain-containing protein</fullName>
    </recommendedName>
</protein>
<evidence type="ECO:0000256" key="3">
    <source>
        <dbReference type="ARBA" id="ARBA00022824"/>
    </source>
</evidence>
<evidence type="ECO:0000259" key="6">
    <source>
        <dbReference type="Pfam" id="PF08314"/>
    </source>
</evidence>
<organism evidence="7 8">
    <name type="scientific">Hyphodiscus hymeniophilus</name>
    <dbReference type="NCBI Taxonomy" id="353542"/>
    <lineage>
        <taxon>Eukaryota</taxon>
        <taxon>Fungi</taxon>
        <taxon>Dikarya</taxon>
        <taxon>Ascomycota</taxon>
        <taxon>Pezizomycotina</taxon>
        <taxon>Leotiomycetes</taxon>
        <taxon>Helotiales</taxon>
        <taxon>Hyphodiscaceae</taxon>
        <taxon>Hyphodiscus</taxon>
    </lineage>
</organism>
<keyword evidence="3" id="KW-0256">Endoplasmic reticulum</keyword>
<feature type="compositionally biased region" description="Basic and acidic residues" evidence="5">
    <location>
        <begin position="897"/>
        <end position="906"/>
    </location>
</feature>
<evidence type="ECO:0000256" key="2">
    <source>
        <dbReference type="ARBA" id="ARBA00022448"/>
    </source>
</evidence>
<evidence type="ECO:0000256" key="5">
    <source>
        <dbReference type="SAM" id="MobiDB-lite"/>
    </source>
</evidence>
<evidence type="ECO:0000313" key="7">
    <source>
        <dbReference type="EMBL" id="KAG0646860.1"/>
    </source>
</evidence>
<feature type="region of interest" description="Disordered" evidence="5">
    <location>
        <begin position="829"/>
        <end position="870"/>
    </location>
</feature>
<dbReference type="EMBL" id="VNKQ01000014">
    <property type="protein sequence ID" value="KAG0646860.1"/>
    <property type="molecule type" value="Genomic_DNA"/>
</dbReference>
<reference evidence="7" key="1">
    <citation type="submission" date="2019-07" db="EMBL/GenBank/DDBJ databases">
        <title>Hyphodiscus hymeniophilus genome sequencing and assembly.</title>
        <authorList>
            <person name="Kramer G."/>
            <person name="Nodwell J."/>
        </authorList>
    </citation>
    <scope>NUCLEOTIDE SEQUENCE</scope>
    <source>
        <strain evidence="7">ATCC 34498</strain>
    </source>
</reference>
<dbReference type="GO" id="GO:0005783">
    <property type="term" value="C:endoplasmic reticulum"/>
    <property type="evidence" value="ECO:0007669"/>
    <property type="project" value="UniProtKB-SubCell"/>
</dbReference>
<proteinExistence type="predicted"/>
<dbReference type="PANTHER" id="PTHR40787:SF3">
    <property type="entry name" value="PROTEIN TRANSPORT PROTEIN SEC39"/>
    <property type="match status" value="1"/>
</dbReference>
<accession>A0A9P7AUX4</accession>
<comment type="caution">
    <text evidence="7">The sequence shown here is derived from an EMBL/GenBank/DDBJ whole genome shotgun (WGS) entry which is preliminary data.</text>
</comment>
<keyword evidence="8" id="KW-1185">Reference proteome</keyword>
<keyword evidence="2" id="KW-0813">Transport</keyword>
<comment type="subcellular location">
    <subcellularLocation>
        <location evidence="1">Endoplasmic reticulum</location>
    </subcellularLocation>
</comment>
<name>A0A9P7AUX4_9HELO</name>
<dbReference type="Proteomes" id="UP000785200">
    <property type="component" value="Unassembled WGS sequence"/>
</dbReference>
<sequence length="931" mass="103411">MAGSELSPAKALLLAVQLATNANLSALRTLVSQHPKTLRTEIILRILLTHLPESLESSEYVPFIQDLIARNVVEDSASPIDASALEDLSESAASKRARKLHLLPLLWRSAPADAPADPLTQFLIHRSLRIDEITGLVTQIPDLVVPFIHHSAYLRTWMISTVLPLLRFNYEYHPQDSANMTLSAFGKLDNQAGIAMLLSRTEGLEENEKNVGRDLRGLVGPWMYGDTRLKRRRLEENSSSLIARNVEPLDAPDPDTNEKCASWEVVFTWTTEKATDSWKTVVSAVEQWDGPGDVDLGGYEDGTGWLEEEDQQHLERRYARAALACAYLISDDSMDALLGIRRILGRIHTLLDLDPLPTLEVAGALLSPVSGIESLLSPTNSGFLRGGLLEEGNVLTTPNESSIKLLHALLVSAFLIRRCELRTSIRLVGQLVLLEDERDQKYEFEKLVQAIISKGPQSDDRYWVRVRNELLWLRSWGAEELTEGASVGKGVFGKVPKELIEVALLRGLLSNNRISLARRIYQIAPERPIPHETLQETVLSEAMNAYDNATNANKTRGGLKKCDDMYLRCIYQTEFIASVHRRLMHKADKALVCMPSPRHWNTLGVTHTLGKYSLYFKHGEPFKPVSLRVHGDPISIIARVLELNNKSYTRINDFINISKGMVLAGLTFRTTIGLSTIFKKTVEQVKEQLVIAEKRVVSMCVDQALSEDDFETAYSYIMTRLVKIAGPAQERKPHHDSINGLFAELPPKELDEWSWRAALQAGSYHRTEQTIAPTHLGNSSGNPMIRHLEQRMECLSLALRLAPKAALQSILNTFRRCEEELESLAKQEAEQEAAWDAQGDEQAMPGGFGSALKTTVTKSSRAEEGPMSLFDLSRGAISRAQSGLGSLSRAPATDSSIPRERKRDQLRNAAVGTVAAGVGWLIGAPAPATHE</sequence>
<evidence type="ECO:0000256" key="4">
    <source>
        <dbReference type="ARBA" id="ARBA00022927"/>
    </source>
</evidence>
<feature type="domain" description="Sec39" evidence="6">
    <location>
        <begin position="12"/>
        <end position="835"/>
    </location>
</feature>
<dbReference type="AlphaFoldDB" id="A0A9P7AUX4"/>
<evidence type="ECO:0000256" key="1">
    <source>
        <dbReference type="ARBA" id="ARBA00004240"/>
    </source>
</evidence>
<dbReference type="OrthoDB" id="3434013at2759"/>
<keyword evidence="4" id="KW-0653">Protein transport</keyword>
<dbReference type="GO" id="GO:0015031">
    <property type="term" value="P:protein transport"/>
    <property type="evidence" value="ECO:0007669"/>
    <property type="project" value="UniProtKB-KW"/>
</dbReference>
<gene>
    <name evidence="7" type="ORF">D0Z07_6230</name>
</gene>
<feature type="compositionally biased region" description="Low complexity" evidence="5">
    <location>
        <begin position="832"/>
        <end position="843"/>
    </location>
</feature>
<dbReference type="PANTHER" id="PTHR40787">
    <property type="entry name" value="SECRETED PROTEIN"/>
    <property type="match status" value="1"/>
</dbReference>
<dbReference type="Pfam" id="PF08314">
    <property type="entry name" value="Sec39"/>
    <property type="match status" value="1"/>
</dbReference>
<dbReference type="InterPro" id="IPR013244">
    <property type="entry name" value="Sec39_domain"/>
</dbReference>